<reference evidence="4" key="1">
    <citation type="submission" date="2022-03" db="EMBL/GenBank/DDBJ databases">
        <authorList>
            <person name="Tunstrom K."/>
        </authorList>
    </citation>
    <scope>NUCLEOTIDE SEQUENCE</scope>
</reference>
<dbReference type="InterPro" id="IPR011604">
    <property type="entry name" value="PDDEXK-like_dom_sf"/>
</dbReference>
<organism evidence="4 5">
    <name type="scientific">Euphydryas editha</name>
    <name type="common">Edith's checkerspot</name>
    <dbReference type="NCBI Taxonomy" id="104508"/>
    <lineage>
        <taxon>Eukaryota</taxon>
        <taxon>Metazoa</taxon>
        <taxon>Ecdysozoa</taxon>
        <taxon>Arthropoda</taxon>
        <taxon>Hexapoda</taxon>
        <taxon>Insecta</taxon>
        <taxon>Pterygota</taxon>
        <taxon>Neoptera</taxon>
        <taxon>Endopterygota</taxon>
        <taxon>Lepidoptera</taxon>
        <taxon>Glossata</taxon>
        <taxon>Ditrysia</taxon>
        <taxon>Papilionoidea</taxon>
        <taxon>Nymphalidae</taxon>
        <taxon>Nymphalinae</taxon>
        <taxon>Euphydryas</taxon>
    </lineage>
</organism>
<evidence type="ECO:0008006" key="6">
    <source>
        <dbReference type="Google" id="ProtNLM"/>
    </source>
</evidence>
<dbReference type="InterPro" id="IPR011335">
    <property type="entry name" value="Restrct_endonuc-II-like"/>
</dbReference>
<dbReference type="Gene3D" id="3.90.320.10">
    <property type="match status" value="1"/>
</dbReference>
<evidence type="ECO:0000313" key="5">
    <source>
        <dbReference type="Proteomes" id="UP001153954"/>
    </source>
</evidence>
<dbReference type="PANTHER" id="PTHR46609:SF8">
    <property type="entry name" value="YQAJ VIRAL RECOMBINASE DOMAIN-CONTAINING PROTEIN"/>
    <property type="match status" value="1"/>
</dbReference>
<evidence type="ECO:0000256" key="1">
    <source>
        <dbReference type="SAM" id="Coils"/>
    </source>
</evidence>
<dbReference type="InterPro" id="IPR019080">
    <property type="entry name" value="YqaJ_viral_recombinase"/>
</dbReference>
<name>A0AAU9TDW8_EUPED</name>
<dbReference type="SUPFAM" id="SSF52980">
    <property type="entry name" value="Restriction endonuclease-like"/>
    <property type="match status" value="1"/>
</dbReference>
<gene>
    <name evidence="4" type="ORF">EEDITHA_LOCUS804</name>
</gene>
<dbReference type="CDD" id="cd22343">
    <property type="entry name" value="PDDEXK_lambda_exonuclease-like"/>
    <property type="match status" value="1"/>
</dbReference>
<dbReference type="InterPro" id="IPR049012">
    <property type="entry name" value="Mutator_transp_dom"/>
</dbReference>
<protein>
    <recommendedName>
        <fullName evidence="6">YqaJ viral recombinase domain-containing protein</fullName>
    </recommendedName>
</protein>
<feature type="domain" description="Mutator-like transposase" evidence="3">
    <location>
        <begin position="86"/>
        <end position="417"/>
    </location>
</feature>
<sequence>MGKREKNKIFGAIKKNKKVLADNLKRAREAYRQKKAEMQQVQVNSLNENIDSDLTKDNESIFSLTIDCQDQSDTSTNNKEFQQIDGRRIIDFNFFMHQLLLIDKHGEKFGCRLNSLKIVKEMQKGLISKFDLKCCMCGLLFKLETCNEKNLTLNVNTGAVSGALMVGIGLSNLNELTASMDLPTMPFRLYSSIHADVAEMWRITAEETMQEAAKKEIEAAELRGDVNNRGIAMISVEADACWSKRSYKTNYSALSGVAAIIGEHTGKVLHIGVRNKYCVICARANKKGLAPQVHDCHKNHSGSSTSMEQSILVEGFKVSIAERNLIYSTLIADGDSSTYKNILESRPYPDVSIQKIECTNHLLRNYNGKNLALQKDTAVPLSERKFLTGDRLTRLRTAIRSAINPRKIVCVKLTHAVPLIATLILKLQKNASQLAFHSRSLMFCYTNNKAEQFNSVVAKVIGGKRINYSLKDSYAARCYAAVVIFNTGLPQYYLHKSILNKSPGKSLKTLERKRHLANSKRTETGSKRCRKQLQFGSADSQYGSQCQRPDMTCDDYKNAKTLFLSNLQKQTLNRQEIERSTVLQAESALWLELRRCILTASMFSKICKRRPNTDSAPLVKTLLYSYNLDNVPSIKHGKENESKALAQLSDQMNIDIKKCGLFISTEHFFLGATPDGVFEDGVVEIKCPISAYDMDPDTAILEKKIKCFKIDKKGEVVLNKNHDWYSSNTRPTQHCK</sequence>
<keyword evidence="1" id="KW-0175">Coiled coil</keyword>
<dbReference type="PANTHER" id="PTHR46609">
    <property type="entry name" value="EXONUCLEASE, PHAGE-TYPE/RECB, C-TERMINAL DOMAIN-CONTAINING PROTEIN"/>
    <property type="match status" value="1"/>
</dbReference>
<dbReference type="InterPro" id="IPR051703">
    <property type="entry name" value="NF-kappa-B_Signaling_Reg"/>
</dbReference>
<dbReference type="Pfam" id="PF09588">
    <property type="entry name" value="YqaJ"/>
    <property type="match status" value="1"/>
</dbReference>
<dbReference type="Pfam" id="PF20700">
    <property type="entry name" value="Mutator"/>
    <property type="match status" value="1"/>
</dbReference>
<evidence type="ECO:0000259" key="3">
    <source>
        <dbReference type="Pfam" id="PF20700"/>
    </source>
</evidence>
<comment type="caution">
    <text evidence="4">The sequence shown here is derived from an EMBL/GenBank/DDBJ whole genome shotgun (WGS) entry which is preliminary data.</text>
</comment>
<dbReference type="Proteomes" id="UP001153954">
    <property type="component" value="Unassembled WGS sequence"/>
</dbReference>
<dbReference type="EMBL" id="CAKOGL010000002">
    <property type="protein sequence ID" value="CAH2084212.1"/>
    <property type="molecule type" value="Genomic_DNA"/>
</dbReference>
<feature type="domain" description="YqaJ viral recombinase" evidence="2">
    <location>
        <begin position="590"/>
        <end position="691"/>
    </location>
</feature>
<keyword evidence="5" id="KW-1185">Reference proteome</keyword>
<evidence type="ECO:0000259" key="2">
    <source>
        <dbReference type="Pfam" id="PF09588"/>
    </source>
</evidence>
<proteinExistence type="predicted"/>
<accession>A0AAU9TDW8</accession>
<evidence type="ECO:0000313" key="4">
    <source>
        <dbReference type="EMBL" id="CAH2084212.1"/>
    </source>
</evidence>
<dbReference type="GO" id="GO:0006281">
    <property type="term" value="P:DNA repair"/>
    <property type="evidence" value="ECO:0007669"/>
    <property type="project" value="UniProtKB-ARBA"/>
</dbReference>
<feature type="coiled-coil region" evidence="1">
    <location>
        <begin position="14"/>
        <end position="44"/>
    </location>
</feature>
<dbReference type="AlphaFoldDB" id="A0AAU9TDW8"/>